<dbReference type="InterPro" id="IPR018310">
    <property type="entry name" value="Put_endonuclease_Z1-dom"/>
</dbReference>
<feature type="domain" description="Putative endonuclease Z1" evidence="1">
    <location>
        <begin position="2"/>
        <end position="179"/>
    </location>
</feature>
<comment type="caution">
    <text evidence="2">The sequence shown here is derived from an EMBL/GenBank/DDBJ whole genome shotgun (WGS) entry which is preliminary data.</text>
</comment>
<sequence>MLRSAIIRFIVGACIRRIQQRKQGEREKKYSFVVHTERQKDSHAWQERVVTAIRDSLIRSANTNANLLIRLIEDAYNDLSKSVGLLGKSVPNIGEVTNEVIQALKEDSLIIIVVNSDKEAAQLLDDKGQLKLTTPMNIFIGGQILDRGITIENLIGFYYGRRPKKYQQDTVLQHSRMFGK</sequence>
<evidence type="ECO:0000259" key="1">
    <source>
        <dbReference type="Pfam" id="PF10593"/>
    </source>
</evidence>
<evidence type="ECO:0000313" key="2">
    <source>
        <dbReference type="EMBL" id="GAG95362.1"/>
    </source>
</evidence>
<dbReference type="AlphaFoldDB" id="X1CQX4"/>
<organism evidence="2">
    <name type="scientific">marine sediment metagenome</name>
    <dbReference type="NCBI Taxonomy" id="412755"/>
    <lineage>
        <taxon>unclassified sequences</taxon>
        <taxon>metagenomes</taxon>
        <taxon>ecological metagenomes</taxon>
    </lineage>
</organism>
<proteinExistence type="predicted"/>
<dbReference type="EMBL" id="BART01019716">
    <property type="protein sequence ID" value="GAG95362.1"/>
    <property type="molecule type" value="Genomic_DNA"/>
</dbReference>
<dbReference type="Pfam" id="PF10593">
    <property type="entry name" value="Z1"/>
    <property type="match status" value="1"/>
</dbReference>
<name>X1CQX4_9ZZZZ</name>
<accession>X1CQX4</accession>
<gene>
    <name evidence="2" type="ORF">S01H4_36822</name>
</gene>
<reference evidence="2" key="1">
    <citation type="journal article" date="2014" name="Front. Microbiol.">
        <title>High frequency of phylogenetically diverse reductive dehalogenase-homologous genes in deep subseafloor sedimentary metagenomes.</title>
        <authorList>
            <person name="Kawai M."/>
            <person name="Futagami T."/>
            <person name="Toyoda A."/>
            <person name="Takaki Y."/>
            <person name="Nishi S."/>
            <person name="Hori S."/>
            <person name="Arai W."/>
            <person name="Tsubouchi T."/>
            <person name="Morono Y."/>
            <person name="Uchiyama I."/>
            <person name="Ito T."/>
            <person name="Fujiyama A."/>
            <person name="Inagaki F."/>
            <person name="Takami H."/>
        </authorList>
    </citation>
    <scope>NUCLEOTIDE SEQUENCE</scope>
    <source>
        <strain evidence="2">Expedition CK06-06</strain>
    </source>
</reference>
<protein>
    <recommendedName>
        <fullName evidence="1">Putative endonuclease Z1 domain-containing protein</fullName>
    </recommendedName>
</protein>